<dbReference type="AlphaFoldDB" id="A0A3N0WTK6"/>
<keyword evidence="6" id="KW-0378">Hydrolase</keyword>
<dbReference type="Proteomes" id="UP000270224">
    <property type="component" value="Unassembled WGS sequence"/>
</dbReference>
<accession>A0A3N0WTK6</accession>
<dbReference type="InterPro" id="IPR052021">
    <property type="entry name" value="Type-I_RS_S_subunit"/>
</dbReference>
<evidence type="ECO:0000313" key="7">
    <source>
        <dbReference type="Proteomes" id="UP000270224"/>
    </source>
</evidence>
<name>A0A3N0WTK6_9FLAO</name>
<dbReference type="Pfam" id="PF01420">
    <property type="entry name" value="Methylase_S"/>
    <property type="match status" value="2"/>
</dbReference>
<evidence type="ECO:0000313" key="6">
    <source>
        <dbReference type="EMBL" id="ROI08382.1"/>
    </source>
</evidence>
<reference evidence="7" key="2">
    <citation type="submission" date="2018-11" db="EMBL/GenBank/DDBJ databases">
        <title>Proposal to divide the Flavobacteriaceae and reorganize its genera based on Amino Acid Identity values calculated from whole genome sequences.</title>
        <authorList>
            <person name="Nicholson A.C."/>
            <person name="Gulvik C.A."/>
            <person name="Whitney A.M."/>
            <person name="Humrighouse B.W."/>
            <person name="Bell M."/>
            <person name="Holmens B."/>
            <person name="Steigerwalt A."/>
            <person name="Villarma A."/>
            <person name="Sheth M."/>
            <person name="Batra D."/>
            <person name="Pryor J."/>
            <person name="Bernardet J.-F."/>
            <person name="Hugo C."/>
            <person name="Kampfer P."/>
            <person name="Newman J."/>
            <person name="Mcquiston J.R."/>
        </authorList>
    </citation>
    <scope>NUCLEOTIDE SEQUENCE [LARGE SCALE GENOMIC DNA]</scope>
    <source>
        <strain evidence="7">H3056</strain>
    </source>
</reference>
<evidence type="ECO:0000259" key="5">
    <source>
        <dbReference type="Pfam" id="PF01420"/>
    </source>
</evidence>
<evidence type="ECO:0000256" key="3">
    <source>
        <dbReference type="ARBA" id="ARBA00023125"/>
    </source>
</evidence>
<dbReference type="RefSeq" id="WP_123266676.1">
    <property type="nucleotide sequence ID" value="NZ_RJUG01000004.1"/>
</dbReference>
<dbReference type="InterPro" id="IPR044946">
    <property type="entry name" value="Restrct_endonuc_typeI_TRD_sf"/>
</dbReference>
<keyword evidence="2" id="KW-0680">Restriction system</keyword>
<keyword evidence="4" id="KW-0175">Coiled coil</keyword>
<reference evidence="7" key="1">
    <citation type="submission" date="2018-11" db="EMBL/GenBank/DDBJ databases">
        <title>Proposal to divide the Flavobacteriaceae and reorganize its genera based on Amino Acid Identity values calculated from whole genome sequences.</title>
        <authorList>
            <person name="Nicholson A.C."/>
            <person name="Gulvik C.A."/>
            <person name="Whitney A.M."/>
            <person name="Humrighouse B.W."/>
            <person name="Bell M."/>
            <person name="Holmes B."/>
            <person name="Steigerwalt A."/>
            <person name="Villarma A."/>
            <person name="Sheth M."/>
            <person name="Batra D."/>
            <person name="Pryor J."/>
            <person name="Bernardet J.-F."/>
            <person name="Hugo C."/>
            <person name="Kampfer P."/>
            <person name="Newman J."/>
            <person name="Mcquiston J.R."/>
        </authorList>
    </citation>
    <scope>NUCLEOTIDE SEQUENCE [LARGE SCALE GENOMIC DNA]</scope>
    <source>
        <strain evidence="7">H3056</strain>
    </source>
</reference>
<dbReference type="GO" id="GO:0003677">
    <property type="term" value="F:DNA binding"/>
    <property type="evidence" value="ECO:0007669"/>
    <property type="project" value="UniProtKB-KW"/>
</dbReference>
<keyword evidence="3" id="KW-0238">DNA-binding</keyword>
<dbReference type="InterPro" id="IPR000055">
    <property type="entry name" value="Restrct_endonuc_typeI_TRD"/>
</dbReference>
<dbReference type="Gene3D" id="3.90.220.20">
    <property type="entry name" value="DNA methylase specificity domains"/>
    <property type="match status" value="2"/>
</dbReference>
<dbReference type="SUPFAM" id="SSF116734">
    <property type="entry name" value="DNA methylase specificity domain"/>
    <property type="match status" value="2"/>
</dbReference>
<comment type="caution">
    <text evidence="6">The sequence shown here is derived from an EMBL/GenBank/DDBJ whole genome shotgun (WGS) entry which is preliminary data.</text>
</comment>
<dbReference type="PANTHER" id="PTHR30408:SF12">
    <property type="entry name" value="TYPE I RESTRICTION ENZYME MJAVIII SPECIFICITY SUBUNIT"/>
    <property type="match status" value="1"/>
</dbReference>
<evidence type="ECO:0000256" key="4">
    <source>
        <dbReference type="SAM" id="Coils"/>
    </source>
</evidence>
<dbReference type="PANTHER" id="PTHR30408">
    <property type="entry name" value="TYPE-1 RESTRICTION ENZYME ECOKI SPECIFICITY PROTEIN"/>
    <property type="match status" value="1"/>
</dbReference>
<feature type="coiled-coil region" evidence="4">
    <location>
        <begin position="361"/>
        <end position="388"/>
    </location>
</feature>
<feature type="domain" description="Type I restriction modification DNA specificity" evidence="5">
    <location>
        <begin position="16"/>
        <end position="189"/>
    </location>
</feature>
<keyword evidence="6" id="KW-0255">Endonuclease</keyword>
<evidence type="ECO:0000256" key="2">
    <source>
        <dbReference type="ARBA" id="ARBA00022747"/>
    </source>
</evidence>
<dbReference type="EMBL" id="RJUG01000004">
    <property type="protein sequence ID" value="ROI08382.1"/>
    <property type="molecule type" value="Genomic_DNA"/>
</dbReference>
<dbReference type="GO" id="GO:0009307">
    <property type="term" value="P:DNA restriction-modification system"/>
    <property type="evidence" value="ECO:0007669"/>
    <property type="project" value="UniProtKB-KW"/>
</dbReference>
<dbReference type="Gene3D" id="1.10.287.1120">
    <property type="entry name" value="Bipartite methylase S protein"/>
    <property type="match status" value="1"/>
</dbReference>
<sequence length="397" mass="45939">MEVPQGYKQTSIGIIPVDWEIERLGNLITIKSGESPEKFRLLSHPAQYPYLKVEDLNNCEKFQQYSRNYTDDQFSVISENSIIFPKRGASILTNKVRINSVAVQMDSNLMALTKLKPSINFEFLFYKIVSAGLFKIADTSSIPQINNKHIEPYKIPLPPLPEQQKIAEILSTWDTAIETCQKTIEQLKQRNKGLAQQFLTPAENWQKYKVKDVLKEISRPVSWDDEKFYDLISVRRRSGGIFYRQTLQGKEILTKNLSTVKNGDFLISKMQIVHGASALVCENFENMNVSGSYIVTRCRNEEIMDIRFFNYLSKTKRFYHLSYISSYGVHIEKMTFDFKDFQNHSLALPTLAMQREIISILDTASNELKLYEEKLQTLQQQKKGLMQQLLTGKVRTL</sequence>
<proteinExistence type="inferred from homology"/>
<gene>
    <name evidence="6" type="ORF">EGI11_12210</name>
</gene>
<organism evidence="6 7">
    <name type="scientific">Kaistella daneshvariae</name>
    <dbReference type="NCBI Taxonomy" id="2487074"/>
    <lineage>
        <taxon>Bacteria</taxon>
        <taxon>Pseudomonadati</taxon>
        <taxon>Bacteroidota</taxon>
        <taxon>Flavobacteriia</taxon>
        <taxon>Flavobacteriales</taxon>
        <taxon>Weeksellaceae</taxon>
        <taxon>Chryseobacterium group</taxon>
        <taxon>Kaistella</taxon>
    </lineage>
</organism>
<feature type="domain" description="Type I restriction modification DNA specificity" evidence="5">
    <location>
        <begin position="203"/>
        <end position="379"/>
    </location>
</feature>
<protein>
    <submittedName>
        <fullName evidence="6">Restriction endonuclease subunit S</fullName>
    </submittedName>
</protein>
<dbReference type="GO" id="GO:0004519">
    <property type="term" value="F:endonuclease activity"/>
    <property type="evidence" value="ECO:0007669"/>
    <property type="project" value="UniProtKB-KW"/>
</dbReference>
<comment type="similarity">
    <text evidence="1">Belongs to the type-I restriction system S methylase family.</text>
</comment>
<keyword evidence="6" id="KW-0540">Nuclease</keyword>
<dbReference type="OrthoDB" id="667970at2"/>
<evidence type="ECO:0000256" key="1">
    <source>
        <dbReference type="ARBA" id="ARBA00010923"/>
    </source>
</evidence>